<feature type="compositionally biased region" description="Polar residues" evidence="1">
    <location>
        <begin position="125"/>
        <end position="136"/>
    </location>
</feature>
<evidence type="ECO:0000313" key="3">
    <source>
        <dbReference type="Proteomes" id="UP000445000"/>
    </source>
</evidence>
<gene>
    <name evidence="2" type="ORF">GCM10011487_69440</name>
</gene>
<evidence type="ECO:0000256" key="1">
    <source>
        <dbReference type="SAM" id="MobiDB-lite"/>
    </source>
</evidence>
<accession>A0A829YNA3</accession>
<proteinExistence type="predicted"/>
<organism evidence="2 3">
    <name type="scientific">Steroidobacter agaridevorans</name>
    <dbReference type="NCBI Taxonomy" id="2695856"/>
    <lineage>
        <taxon>Bacteria</taxon>
        <taxon>Pseudomonadati</taxon>
        <taxon>Pseudomonadota</taxon>
        <taxon>Gammaproteobacteria</taxon>
        <taxon>Steroidobacterales</taxon>
        <taxon>Steroidobacteraceae</taxon>
        <taxon>Steroidobacter</taxon>
    </lineage>
</organism>
<name>A0A829YNA3_9GAMM</name>
<dbReference type="EMBL" id="BLJN01000012">
    <property type="protein sequence ID" value="GFE84944.1"/>
    <property type="molecule type" value="Genomic_DNA"/>
</dbReference>
<sequence length="136" mass="14404">MRPQIPSAAKYALIAALSAAGMYWFKARRAARGVGQGATSRARSLIRSSDVSDDVLVERVRVAVGRATSHAGEIDVSCSQGVITLRGAVLKHEHPRVMRAARSAGGASELHDELAAYKRPGRGKSSLQRQGTIASP</sequence>
<protein>
    <recommendedName>
        <fullName evidence="4">BON domain-containing protein</fullName>
    </recommendedName>
</protein>
<dbReference type="RefSeq" id="WP_161816518.1">
    <property type="nucleotide sequence ID" value="NZ_BLJN01000012.1"/>
</dbReference>
<reference evidence="3" key="1">
    <citation type="submission" date="2020-01" db="EMBL/GenBank/DDBJ databases">
        <title>'Steroidobacter agaridevorans' sp. nov., agar-degrading bacteria isolated from rhizosphere soils.</title>
        <authorList>
            <person name="Ikenaga M."/>
            <person name="Kataoka M."/>
            <person name="Murouchi A."/>
            <person name="Katsuragi S."/>
            <person name="Sakai M."/>
        </authorList>
    </citation>
    <scope>NUCLEOTIDE SEQUENCE [LARGE SCALE GENOMIC DNA]</scope>
    <source>
        <strain evidence="3">YU21-B</strain>
    </source>
</reference>
<evidence type="ECO:0008006" key="4">
    <source>
        <dbReference type="Google" id="ProtNLM"/>
    </source>
</evidence>
<keyword evidence="3" id="KW-1185">Reference proteome</keyword>
<dbReference type="AlphaFoldDB" id="A0A829YNA3"/>
<feature type="region of interest" description="Disordered" evidence="1">
    <location>
        <begin position="100"/>
        <end position="136"/>
    </location>
</feature>
<comment type="caution">
    <text evidence="2">The sequence shown here is derived from an EMBL/GenBank/DDBJ whole genome shotgun (WGS) entry which is preliminary data.</text>
</comment>
<dbReference type="Proteomes" id="UP000445000">
    <property type="component" value="Unassembled WGS sequence"/>
</dbReference>
<evidence type="ECO:0000313" key="2">
    <source>
        <dbReference type="EMBL" id="GFE84944.1"/>
    </source>
</evidence>